<comment type="caution">
    <text evidence="1">The sequence shown here is derived from an EMBL/GenBank/DDBJ whole genome shotgun (WGS) entry which is preliminary data.</text>
</comment>
<dbReference type="Proteomes" id="UP001195941">
    <property type="component" value="Unassembled WGS sequence"/>
</dbReference>
<gene>
    <name evidence="1" type="ORF">IT775_02860</name>
</gene>
<dbReference type="SUPFAM" id="SSF52540">
    <property type="entry name" value="P-loop containing nucleoside triphosphate hydrolases"/>
    <property type="match status" value="1"/>
</dbReference>
<evidence type="ECO:0000313" key="2">
    <source>
        <dbReference type="Proteomes" id="UP001195941"/>
    </source>
</evidence>
<proteinExistence type="predicted"/>
<sequence>MSKDEAARRAFQAEIEEALELLREGAPDKAASEPELPALSLPSLLDQCRELIGAPQDNALPPLRSVHHLACTGGTLISRCIAALPGTQMLSEVDPLSPMAHRLPFRPTDVIGLAMCGSRPPDEETTLRMFHAAFEILYDNARHRGHDLILRDHAHSQFSFGPEIRPRPTLREILAERYPLRSVVTVRHPIDSFASLKKNRWVDFSPGTLEEYARRYLSFLDRHDGVEVLCYEDFVAAPEKIMQRIAEVLDLSYDSSFLQLFPAIRLSGDSGRRGDTIAPRPRRSLSADLIAQAADSPSYKALCDRLGYDTTPS</sequence>
<organism evidence="1 2">
    <name type="scientific">Thalassovita aquimarina</name>
    <dbReference type="NCBI Taxonomy" id="2785917"/>
    <lineage>
        <taxon>Bacteria</taxon>
        <taxon>Pseudomonadati</taxon>
        <taxon>Pseudomonadota</taxon>
        <taxon>Alphaproteobacteria</taxon>
        <taxon>Rhodobacterales</taxon>
        <taxon>Roseobacteraceae</taxon>
        <taxon>Thalassovita</taxon>
    </lineage>
</organism>
<reference evidence="1 2" key="1">
    <citation type="journal article" date="2021" name="Arch. Microbiol.">
        <title>Thalassobius aquimarinus sp. nov., isolated from the Sea of Japan seashore.</title>
        <authorList>
            <person name="Kurilenko V.V."/>
            <person name="Romanenko L.A."/>
            <person name="Chernysheva N.Y."/>
            <person name="Velansky P.V."/>
            <person name="Tekutyeva L.A."/>
            <person name="Isaeva M.P."/>
            <person name="Mikhailov V.V."/>
        </authorList>
    </citation>
    <scope>NUCLEOTIDE SEQUENCE [LARGE SCALE GENOMIC DNA]</scope>
    <source>
        <strain evidence="1 2">KMM 8518</strain>
    </source>
</reference>
<dbReference type="RefSeq" id="WP_212699576.1">
    <property type="nucleotide sequence ID" value="NZ_JADMKU010000002.1"/>
</dbReference>
<dbReference type="Gene3D" id="3.40.50.300">
    <property type="entry name" value="P-loop containing nucleotide triphosphate hydrolases"/>
    <property type="match status" value="1"/>
</dbReference>
<name>A0ABS5HME9_9RHOB</name>
<dbReference type="EMBL" id="JADMKU010000002">
    <property type="protein sequence ID" value="MBR9650062.1"/>
    <property type="molecule type" value="Genomic_DNA"/>
</dbReference>
<protein>
    <submittedName>
        <fullName evidence="1">Sulfotransferase family protein</fullName>
    </submittedName>
</protein>
<dbReference type="InterPro" id="IPR027417">
    <property type="entry name" value="P-loop_NTPase"/>
</dbReference>
<evidence type="ECO:0000313" key="1">
    <source>
        <dbReference type="EMBL" id="MBR9650062.1"/>
    </source>
</evidence>
<keyword evidence="2" id="KW-1185">Reference proteome</keyword>
<accession>A0ABS5HME9</accession>